<reference evidence="2" key="2">
    <citation type="submission" date="2023-04" db="EMBL/GenBank/DDBJ databases">
        <authorList>
            <person name="Bruccoleri R.E."/>
            <person name="Oakeley E.J."/>
            <person name="Faust A.-M."/>
            <person name="Dessus-Babus S."/>
            <person name="Altorfer M."/>
            <person name="Burckhardt D."/>
            <person name="Oertli M."/>
            <person name="Naumann U."/>
            <person name="Petersen F."/>
            <person name="Wong J."/>
        </authorList>
    </citation>
    <scope>NUCLEOTIDE SEQUENCE</scope>
    <source>
        <strain evidence="2">GSM-AAB239-AS_SAM_17_03QT</strain>
        <tissue evidence="2">Leaf</tissue>
    </source>
</reference>
<dbReference type="EMBL" id="JANAVB010010597">
    <property type="protein sequence ID" value="KAJ6838808.1"/>
    <property type="molecule type" value="Genomic_DNA"/>
</dbReference>
<evidence type="ECO:0000313" key="2">
    <source>
        <dbReference type="EMBL" id="KAJ6838808.1"/>
    </source>
</evidence>
<protein>
    <submittedName>
        <fullName evidence="2">Transformation/transcription domain-associated protein</fullName>
    </submittedName>
</protein>
<name>A0AAX6HDR7_IRIPA</name>
<sequence length="147" mass="16690">MNPKVVTTLNKLRTACIELLCTAMACADLRTQTILSCVLKLYQCSSNLLLVGLQKLLLSQKMGFDRFYPEILPLVPLMKIIVIVLLHYFIMIVLNIAIYFRLYAFLYYTLLSVCLVVMYVMSCFLVGYSATENAKRSSAVEPEAHFS</sequence>
<evidence type="ECO:0000256" key="1">
    <source>
        <dbReference type="SAM" id="Phobius"/>
    </source>
</evidence>
<reference evidence="2" key="1">
    <citation type="journal article" date="2023" name="GigaByte">
        <title>Genome assembly of the bearded iris, Iris pallida Lam.</title>
        <authorList>
            <person name="Bruccoleri R.E."/>
            <person name="Oakeley E.J."/>
            <person name="Faust A.M.E."/>
            <person name="Altorfer M."/>
            <person name="Dessus-Babus S."/>
            <person name="Burckhardt D."/>
            <person name="Oertli M."/>
            <person name="Naumann U."/>
            <person name="Petersen F."/>
            <person name="Wong J."/>
        </authorList>
    </citation>
    <scope>NUCLEOTIDE SEQUENCE</scope>
    <source>
        <strain evidence="2">GSM-AAB239-AS_SAM_17_03QT</strain>
    </source>
</reference>
<keyword evidence="3" id="KW-1185">Reference proteome</keyword>
<dbReference type="AlphaFoldDB" id="A0AAX6HDR7"/>
<accession>A0AAX6HDR7</accession>
<comment type="caution">
    <text evidence="2">The sequence shown here is derived from an EMBL/GenBank/DDBJ whole genome shotgun (WGS) entry which is preliminary data.</text>
</comment>
<evidence type="ECO:0000313" key="3">
    <source>
        <dbReference type="Proteomes" id="UP001140949"/>
    </source>
</evidence>
<keyword evidence="1" id="KW-0472">Membrane</keyword>
<proteinExistence type="predicted"/>
<feature type="transmembrane region" description="Helical" evidence="1">
    <location>
        <begin position="105"/>
        <end position="128"/>
    </location>
</feature>
<keyword evidence="1" id="KW-1133">Transmembrane helix</keyword>
<dbReference type="Proteomes" id="UP001140949">
    <property type="component" value="Unassembled WGS sequence"/>
</dbReference>
<organism evidence="2 3">
    <name type="scientific">Iris pallida</name>
    <name type="common">Sweet iris</name>
    <dbReference type="NCBI Taxonomy" id="29817"/>
    <lineage>
        <taxon>Eukaryota</taxon>
        <taxon>Viridiplantae</taxon>
        <taxon>Streptophyta</taxon>
        <taxon>Embryophyta</taxon>
        <taxon>Tracheophyta</taxon>
        <taxon>Spermatophyta</taxon>
        <taxon>Magnoliopsida</taxon>
        <taxon>Liliopsida</taxon>
        <taxon>Asparagales</taxon>
        <taxon>Iridaceae</taxon>
        <taxon>Iridoideae</taxon>
        <taxon>Irideae</taxon>
        <taxon>Iris</taxon>
    </lineage>
</organism>
<keyword evidence="1" id="KW-0812">Transmembrane</keyword>
<gene>
    <name evidence="2" type="ORF">M6B38_319165</name>
</gene>
<feature type="transmembrane region" description="Helical" evidence="1">
    <location>
        <begin position="71"/>
        <end position="99"/>
    </location>
</feature>